<feature type="domain" description="HTH tetR-type" evidence="5">
    <location>
        <begin position="1"/>
        <end position="59"/>
    </location>
</feature>
<dbReference type="PRINTS" id="PR00455">
    <property type="entry name" value="HTHTETR"/>
</dbReference>
<keyword evidence="2 4" id="KW-0238">DNA-binding</keyword>
<reference evidence="7" key="1">
    <citation type="submission" date="2016-06" db="EMBL/GenBank/DDBJ databases">
        <authorList>
            <person name="Sutton G."/>
            <person name="Brinkac L."/>
            <person name="Sanka R."/>
            <person name="Adams M."/>
            <person name="Lau E."/>
            <person name="Mehaffy C."/>
            <person name="Tameris M."/>
            <person name="Hatherill M."/>
            <person name="Hanekom W."/>
            <person name="Mahomed H."/>
            <person name="Mcshane H."/>
        </authorList>
    </citation>
    <scope>NUCLEOTIDE SEQUENCE [LARGE SCALE GENOMIC DNA]</scope>
    <source>
        <strain evidence="7">852014-51077_SCH5608930-a</strain>
    </source>
</reference>
<dbReference type="GO" id="GO:0000976">
    <property type="term" value="F:transcription cis-regulatory region binding"/>
    <property type="evidence" value="ECO:0007669"/>
    <property type="project" value="TreeGrafter"/>
</dbReference>
<dbReference type="Pfam" id="PF16859">
    <property type="entry name" value="TetR_C_11"/>
    <property type="match status" value="1"/>
</dbReference>
<dbReference type="OrthoDB" id="9796019at2"/>
<dbReference type="GO" id="GO:0003700">
    <property type="term" value="F:DNA-binding transcription factor activity"/>
    <property type="evidence" value="ECO:0007669"/>
    <property type="project" value="TreeGrafter"/>
</dbReference>
<dbReference type="InterPro" id="IPR011075">
    <property type="entry name" value="TetR_C"/>
</dbReference>
<dbReference type="InterPro" id="IPR001647">
    <property type="entry name" value="HTH_TetR"/>
</dbReference>
<evidence type="ECO:0000256" key="1">
    <source>
        <dbReference type="ARBA" id="ARBA00023015"/>
    </source>
</evidence>
<organism evidence="6 7">
    <name type="scientific">Mycolicibacter sinensis (strain JDM601)</name>
    <name type="common">Mycobacterium sinense</name>
    <dbReference type="NCBI Taxonomy" id="875328"/>
    <lineage>
        <taxon>Bacteria</taxon>
        <taxon>Bacillati</taxon>
        <taxon>Actinomycetota</taxon>
        <taxon>Actinomycetes</taxon>
        <taxon>Mycobacteriales</taxon>
        <taxon>Mycobacteriaceae</taxon>
        <taxon>Mycolicibacter</taxon>
    </lineage>
</organism>
<gene>
    <name evidence="6" type="ORF">A5771_14165</name>
</gene>
<dbReference type="EMBL" id="LZIN01000075">
    <property type="protein sequence ID" value="OBG03077.1"/>
    <property type="molecule type" value="Genomic_DNA"/>
</dbReference>
<dbReference type="InterPro" id="IPR009057">
    <property type="entry name" value="Homeodomain-like_sf"/>
</dbReference>
<dbReference type="Proteomes" id="UP000093985">
    <property type="component" value="Unassembled WGS sequence"/>
</dbReference>
<dbReference type="PROSITE" id="PS50977">
    <property type="entry name" value="HTH_TETR_2"/>
    <property type="match status" value="1"/>
</dbReference>
<keyword evidence="1" id="KW-0805">Transcription regulation</keyword>
<dbReference type="InterPro" id="IPR036271">
    <property type="entry name" value="Tet_transcr_reg_TetR-rel_C_sf"/>
</dbReference>
<dbReference type="Gene3D" id="1.10.357.10">
    <property type="entry name" value="Tetracycline Repressor, domain 2"/>
    <property type="match status" value="1"/>
</dbReference>
<dbReference type="PANTHER" id="PTHR30055:SF234">
    <property type="entry name" value="HTH-TYPE TRANSCRIPTIONAL REGULATOR BETI"/>
    <property type="match status" value="1"/>
</dbReference>
<dbReference type="InterPro" id="IPR050109">
    <property type="entry name" value="HTH-type_TetR-like_transc_reg"/>
</dbReference>
<protein>
    <recommendedName>
        <fullName evidence="5">HTH tetR-type domain-containing protein</fullName>
    </recommendedName>
</protein>
<evidence type="ECO:0000256" key="4">
    <source>
        <dbReference type="PROSITE-ProRule" id="PRU00335"/>
    </source>
</evidence>
<feature type="DNA-binding region" description="H-T-H motif" evidence="4">
    <location>
        <begin position="22"/>
        <end position="41"/>
    </location>
</feature>
<sequence>MDARVLDAALRVYAAHGKAGFTVDLVAKTAGCSRPAVYARWPTKEALLLAAVRSFDAGLEVADEGSARDQLVSVTRQMLEGFSSVHGMATFRIVLDSRDDQVLRREWEKINTVRLRSATEVLERGVARGEWRADVASTEFLRSLTGATMLQGIYTHMSFPERLTDAGTEARRLVDFLLDGRLLEAD</sequence>
<evidence type="ECO:0000256" key="2">
    <source>
        <dbReference type="ARBA" id="ARBA00023125"/>
    </source>
</evidence>
<name>A0A1A2EBL2_MYCSD</name>
<proteinExistence type="predicted"/>
<dbReference type="SUPFAM" id="SSF48498">
    <property type="entry name" value="Tetracyclin repressor-like, C-terminal domain"/>
    <property type="match status" value="1"/>
</dbReference>
<dbReference type="RefSeq" id="WP_049792945.1">
    <property type="nucleotide sequence ID" value="NC_015576.1"/>
</dbReference>
<dbReference type="AlphaFoldDB" id="A0A1A2EBL2"/>
<evidence type="ECO:0000313" key="6">
    <source>
        <dbReference type="EMBL" id="OBG03077.1"/>
    </source>
</evidence>
<accession>A0A1A2EBL2</accession>
<evidence type="ECO:0000259" key="5">
    <source>
        <dbReference type="PROSITE" id="PS50977"/>
    </source>
</evidence>
<dbReference type="Pfam" id="PF00440">
    <property type="entry name" value="TetR_N"/>
    <property type="match status" value="1"/>
</dbReference>
<keyword evidence="3" id="KW-0804">Transcription</keyword>
<dbReference type="Gene3D" id="1.10.10.60">
    <property type="entry name" value="Homeodomain-like"/>
    <property type="match status" value="1"/>
</dbReference>
<dbReference type="SUPFAM" id="SSF46689">
    <property type="entry name" value="Homeodomain-like"/>
    <property type="match status" value="1"/>
</dbReference>
<comment type="caution">
    <text evidence="6">The sequence shown here is derived from an EMBL/GenBank/DDBJ whole genome shotgun (WGS) entry which is preliminary data.</text>
</comment>
<dbReference type="PANTHER" id="PTHR30055">
    <property type="entry name" value="HTH-TYPE TRANSCRIPTIONAL REGULATOR RUTR"/>
    <property type="match status" value="1"/>
</dbReference>
<evidence type="ECO:0000313" key="7">
    <source>
        <dbReference type="Proteomes" id="UP000093985"/>
    </source>
</evidence>
<evidence type="ECO:0000256" key="3">
    <source>
        <dbReference type="ARBA" id="ARBA00023163"/>
    </source>
</evidence>